<feature type="compositionally biased region" description="Basic and acidic residues" evidence="1">
    <location>
        <begin position="66"/>
        <end position="80"/>
    </location>
</feature>
<organism evidence="2 3">
    <name type="scientific">Nocardia vermiculata</name>
    <dbReference type="NCBI Taxonomy" id="257274"/>
    <lineage>
        <taxon>Bacteria</taxon>
        <taxon>Bacillati</taxon>
        <taxon>Actinomycetota</taxon>
        <taxon>Actinomycetes</taxon>
        <taxon>Mycobacteriales</taxon>
        <taxon>Nocardiaceae</taxon>
        <taxon>Nocardia</taxon>
    </lineage>
</organism>
<feature type="region of interest" description="Disordered" evidence="1">
    <location>
        <begin position="39"/>
        <end position="120"/>
    </location>
</feature>
<dbReference type="EMBL" id="JAAXOP010000012">
    <property type="protein sequence ID" value="NKY52544.1"/>
    <property type="molecule type" value="Genomic_DNA"/>
</dbReference>
<name>A0A846Y3W4_9NOCA</name>
<reference evidence="2 3" key="1">
    <citation type="submission" date="2020-04" db="EMBL/GenBank/DDBJ databases">
        <title>MicrobeNet Type strains.</title>
        <authorList>
            <person name="Nicholson A.C."/>
        </authorList>
    </citation>
    <scope>NUCLEOTIDE SEQUENCE [LARGE SCALE GENOMIC DNA]</scope>
    <source>
        <strain evidence="2 3">JCM 12354</strain>
    </source>
</reference>
<dbReference type="Proteomes" id="UP000565711">
    <property type="component" value="Unassembled WGS sequence"/>
</dbReference>
<accession>A0A846Y3W4</accession>
<keyword evidence="3" id="KW-1185">Reference proteome</keyword>
<gene>
    <name evidence="2" type="ORF">HGA08_20275</name>
</gene>
<evidence type="ECO:0000313" key="2">
    <source>
        <dbReference type="EMBL" id="NKY52544.1"/>
    </source>
</evidence>
<protein>
    <recommendedName>
        <fullName evidence="4">Glycine zipper domain-containing protein</fullName>
    </recommendedName>
</protein>
<feature type="compositionally biased region" description="Polar residues" evidence="1">
    <location>
        <begin position="39"/>
        <end position="65"/>
    </location>
</feature>
<evidence type="ECO:0000313" key="3">
    <source>
        <dbReference type="Proteomes" id="UP000565711"/>
    </source>
</evidence>
<feature type="compositionally biased region" description="Polar residues" evidence="1">
    <location>
        <begin position="83"/>
        <end position="97"/>
    </location>
</feature>
<comment type="caution">
    <text evidence="2">The sequence shown here is derived from an EMBL/GenBank/DDBJ whole genome shotgun (WGS) entry which is preliminary data.</text>
</comment>
<proteinExistence type="predicted"/>
<evidence type="ECO:0000256" key="1">
    <source>
        <dbReference type="SAM" id="MobiDB-lite"/>
    </source>
</evidence>
<sequence length="313" mass="30707">MVYSQVAGRHRIQQFRTARRALVIGTIPLALVTACSNSSDQSTAAGSESSESPTTADRSNPPSTSHKPDPAPRTENHARPELPTSTTVQPGVVSQPSDRLFSHSPGSVQPGVTAPKPPPRVLPSVPDYVVPENFRAIPHAEQPAPPVNFQNLHAPQPVEPVAPIAPPPRTLRMGDFSTPAPDQLDAETLNTVNTAAANTEAAIATGFNSVGINPSRSDKIAGATIAGAATGAVVGAAAAGIPVAVVGGVVGGAIGTTTGALVAVPSLGATIPAGTIAGAAIGAAATGLPAAAAGAVVGGVVGGVAGAAVGTAI</sequence>
<dbReference type="AlphaFoldDB" id="A0A846Y3W4"/>
<evidence type="ECO:0008006" key="4">
    <source>
        <dbReference type="Google" id="ProtNLM"/>
    </source>
</evidence>